<name>A0A8T5YMJ5_ECOLX</name>
<feature type="transmembrane region" description="Helical" evidence="8">
    <location>
        <begin position="20"/>
        <end position="40"/>
    </location>
</feature>
<feature type="non-terminal residue" evidence="9">
    <location>
        <position position="88"/>
    </location>
</feature>
<evidence type="ECO:0000256" key="1">
    <source>
        <dbReference type="ARBA" id="ARBA00004429"/>
    </source>
</evidence>
<evidence type="ECO:0000256" key="2">
    <source>
        <dbReference type="ARBA" id="ARBA00022448"/>
    </source>
</evidence>
<evidence type="ECO:0000256" key="3">
    <source>
        <dbReference type="ARBA" id="ARBA00022475"/>
    </source>
</evidence>
<keyword evidence="4" id="KW-0997">Cell inner membrane</keyword>
<keyword evidence="3" id="KW-1003">Cell membrane</keyword>
<organism evidence="9 10">
    <name type="scientific">Escherichia coli</name>
    <dbReference type="NCBI Taxonomy" id="562"/>
    <lineage>
        <taxon>Bacteria</taxon>
        <taxon>Pseudomonadati</taxon>
        <taxon>Pseudomonadota</taxon>
        <taxon>Gammaproteobacteria</taxon>
        <taxon>Enterobacterales</taxon>
        <taxon>Enterobacteriaceae</taxon>
        <taxon>Escherichia</taxon>
    </lineage>
</organism>
<protein>
    <submittedName>
        <fullName evidence="9">Transporter</fullName>
    </submittedName>
</protein>
<reference evidence="9 10" key="1">
    <citation type="submission" date="2019-12" db="EMBL/GenBank/DDBJ databases">
        <title>Enteriobacteria Tanzani isolates_10432.</title>
        <authorList>
            <person name="Subbiah M."/>
            <person name="Call D."/>
        </authorList>
    </citation>
    <scope>NUCLEOTIDE SEQUENCE [LARGE SCALE GENOMIC DNA]</scope>
    <source>
        <strain evidence="9 10">10432wG8</strain>
    </source>
</reference>
<evidence type="ECO:0000256" key="6">
    <source>
        <dbReference type="ARBA" id="ARBA00022989"/>
    </source>
</evidence>
<keyword evidence="6 8" id="KW-1133">Transmembrane helix</keyword>
<keyword evidence="7 8" id="KW-0472">Membrane</keyword>
<dbReference type="PANTHER" id="PTHR35334">
    <property type="entry name" value="SERINE TRANSPORTER"/>
    <property type="match status" value="1"/>
</dbReference>
<evidence type="ECO:0000256" key="7">
    <source>
        <dbReference type="ARBA" id="ARBA00023136"/>
    </source>
</evidence>
<dbReference type="PANTHER" id="PTHR35334:SF5">
    <property type="entry name" value="INNER MEMBRANE TRANSPORT PROTEIN YHJV"/>
    <property type="match status" value="1"/>
</dbReference>
<keyword evidence="2" id="KW-0813">Transport</keyword>
<evidence type="ECO:0000256" key="4">
    <source>
        <dbReference type="ARBA" id="ARBA00022519"/>
    </source>
</evidence>
<dbReference type="InterPro" id="IPR018227">
    <property type="entry name" value="Amino_acid_transport_2"/>
</dbReference>
<proteinExistence type="predicted"/>
<keyword evidence="5 8" id="KW-0812">Transmembrane</keyword>
<comment type="subcellular location">
    <subcellularLocation>
        <location evidence="1">Cell inner membrane</location>
        <topology evidence="1">Multi-pass membrane protein</topology>
    </subcellularLocation>
</comment>
<gene>
    <name evidence="9" type="ORF">GQM21_28650</name>
</gene>
<evidence type="ECO:0000256" key="5">
    <source>
        <dbReference type="ARBA" id="ARBA00022692"/>
    </source>
</evidence>
<evidence type="ECO:0000256" key="8">
    <source>
        <dbReference type="SAM" id="Phobius"/>
    </source>
</evidence>
<dbReference type="AlphaFoldDB" id="A0A8T5YMJ5"/>
<dbReference type="EMBL" id="WTML01000380">
    <property type="protein sequence ID" value="MWL01039.1"/>
    <property type="molecule type" value="Genomic_DNA"/>
</dbReference>
<comment type="caution">
    <text evidence="9">The sequence shown here is derived from an EMBL/GenBank/DDBJ whole genome shotgun (WGS) entry which is preliminary data.</text>
</comment>
<accession>A0A8T5YMJ5</accession>
<feature type="transmembrane region" description="Helical" evidence="8">
    <location>
        <begin position="46"/>
        <end position="64"/>
    </location>
</feature>
<sequence>MQHNTLPKHDQKMPFTRYDFGWVLLCIGMAIGAGTVLMPVQIGLKGIWVFITAAIIAYPATWVVQDIYLKTLSESDSCNDYTDIISHY</sequence>
<dbReference type="GO" id="GO:0003333">
    <property type="term" value="P:amino acid transmembrane transport"/>
    <property type="evidence" value="ECO:0007669"/>
    <property type="project" value="InterPro"/>
</dbReference>
<dbReference type="Proteomes" id="UP000462271">
    <property type="component" value="Unassembled WGS sequence"/>
</dbReference>
<evidence type="ECO:0000313" key="9">
    <source>
        <dbReference type="EMBL" id="MWL01039.1"/>
    </source>
</evidence>
<dbReference type="GO" id="GO:0005886">
    <property type="term" value="C:plasma membrane"/>
    <property type="evidence" value="ECO:0007669"/>
    <property type="project" value="UniProtKB-SubCell"/>
</dbReference>
<evidence type="ECO:0000313" key="10">
    <source>
        <dbReference type="Proteomes" id="UP000462271"/>
    </source>
</evidence>